<sequence length="515" mass="56772">MLRLLLLAALPALITASPAPSPRNNVEARAPVPTRSPVRWDPTKTYKDRRDIIHDIQSDVGGILSRLGSDVPSYVASGIPNFFQNFPTGGAVVSSLGLDDSQLAALPTQALNIPPYANYTDQGWNVRFHGNIYKQPNTSEEKLNDLANIFLIDTSVEDLPQNQADQARNVTAAIFVVQQGDVEVSPITIEPFDDGEHGGVGKAQNVTLPYNTTSQGDFDVFLPIDSEGLQRGNETQSLQKLNTWVSNTTNGNATAYLVPNEGLTIVSDIDDILRITKIYDPKEGLLNSFARPFVAWENMPEIYANWSESLPDAHFHYLTTLPEQVTRNYEEFIYATYPAGSFDTRPLNFSDIDATLAIRKYLLVRIFETFPQRKFILVADTSNSDVMKDYPQMAKDYPNQVQCIFLRNTSATDDSDHFPYDTKGFEGIDPARYMFFVHANDLMGINIAQGSCLNQTVPQNLSFGYQGLPLGVGNDAPVNGSADGTEKGAGVVFASVPDMTLLFGAIMGMLFWQGL</sequence>
<dbReference type="AlphaFoldDB" id="A0A6A6FJY9"/>
<dbReference type="InterPro" id="IPR019236">
    <property type="entry name" value="APP1_cat"/>
</dbReference>
<organism evidence="4 5">
    <name type="scientific">Cercospora zeae-maydis SCOH1-5</name>
    <dbReference type="NCBI Taxonomy" id="717836"/>
    <lineage>
        <taxon>Eukaryota</taxon>
        <taxon>Fungi</taxon>
        <taxon>Dikarya</taxon>
        <taxon>Ascomycota</taxon>
        <taxon>Pezizomycotina</taxon>
        <taxon>Dothideomycetes</taxon>
        <taxon>Dothideomycetidae</taxon>
        <taxon>Mycosphaerellales</taxon>
        <taxon>Mycosphaerellaceae</taxon>
        <taxon>Cercospora</taxon>
    </lineage>
</organism>
<evidence type="ECO:0000259" key="3">
    <source>
        <dbReference type="Pfam" id="PF09949"/>
    </source>
</evidence>
<keyword evidence="2" id="KW-0732">Signal</keyword>
<dbReference type="PANTHER" id="PTHR28208">
    <property type="entry name" value="PHOSPHATIDATE PHOSPHATASE APP1"/>
    <property type="match status" value="1"/>
</dbReference>
<keyword evidence="5" id="KW-1185">Reference proteome</keyword>
<dbReference type="GO" id="GO:0008195">
    <property type="term" value="F:phosphatidate phosphatase activity"/>
    <property type="evidence" value="ECO:0007669"/>
    <property type="project" value="InterPro"/>
</dbReference>
<dbReference type="InterPro" id="IPR052935">
    <property type="entry name" value="Mg2+_PAP"/>
</dbReference>
<feature type="signal peptide" evidence="2">
    <location>
        <begin position="1"/>
        <end position="16"/>
    </location>
</feature>
<feature type="domain" description="Phosphatidate phosphatase APP1 catalytic" evidence="3">
    <location>
        <begin position="264"/>
        <end position="408"/>
    </location>
</feature>
<name>A0A6A6FJY9_9PEZI</name>
<dbReference type="EMBL" id="ML992670">
    <property type="protein sequence ID" value="KAF2213765.1"/>
    <property type="molecule type" value="Genomic_DNA"/>
</dbReference>
<dbReference type="Proteomes" id="UP000799539">
    <property type="component" value="Unassembled WGS sequence"/>
</dbReference>
<evidence type="ECO:0000256" key="1">
    <source>
        <dbReference type="SAM" id="MobiDB-lite"/>
    </source>
</evidence>
<dbReference type="PANTHER" id="PTHR28208:SF2">
    <property type="entry name" value="PHOSPHATIDATE PHOSPHATASE APP1 CATALYTIC DOMAIN-CONTAINING PROTEIN"/>
    <property type="match status" value="1"/>
</dbReference>
<evidence type="ECO:0000256" key="2">
    <source>
        <dbReference type="SAM" id="SignalP"/>
    </source>
</evidence>
<protein>
    <recommendedName>
        <fullName evidence="3">Phosphatidate phosphatase APP1 catalytic domain-containing protein</fullName>
    </recommendedName>
</protein>
<accession>A0A6A6FJY9</accession>
<dbReference type="Pfam" id="PF09949">
    <property type="entry name" value="APP1_cat"/>
    <property type="match status" value="1"/>
</dbReference>
<dbReference type="GO" id="GO:0030479">
    <property type="term" value="C:actin cortical patch"/>
    <property type="evidence" value="ECO:0007669"/>
    <property type="project" value="TreeGrafter"/>
</dbReference>
<proteinExistence type="predicted"/>
<evidence type="ECO:0000313" key="5">
    <source>
        <dbReference type="Proteomes" id="UP000799539"/>
    </source>
</evidence>
<feature type="chain" id="PRO_5025407292" description="Phosphatidate phosphatase APP1 catalytic domain-containing protein" evidence="2">
    <location>
        <begin position="17"/>
        <end position="515"/>
    </location>
</feature>
<gene>
    <name evidence="4" type="ORF">CERZMDRAFT_67194</name>
</gene>
<reference evidence="4" key="1">
    <citation type="journal article" date="2020" name="Stud. Mycol.">
        <title>101 Dothideomycetes genomes: a test case for predicting lifestyles and emergence of pathogens.</title>
        <authorList>
            <person name="Haridas S."/>
            <person name="Albert R."/>
            <person name="Binder M."/>
            <person name="Bloem J."/>
            <person name="Labutti K."/>
            <person name="Salamov A."/>
            <person name="Andreopoulos B."/>
            <person name="Baker S."/>
            <person name="Barry K."/>
            <person name="Bills G."/>
            <person name="Bluhm B."/>
            <person name="Cannon C."/>
            <person name="Castanera R."/>
            <person name="Culley D."/>
            <person name="Daum C."/>
            <person name="Ezra D."/>
            <person name="Gonzalez J."/>
            <person name="Henrissat B."/>
            <person name="Kuo A."/>
            <person name="Liang C."/>
            <person name="Lipzen A."/>
            <person name="Lutzoni F."/>
            <person name="Magnuson J."/>
            <person name="Mondo S."/>
            <person name="Nolan M."/>
            <person name="Ohm R."/>
            <person name="Pangilinan J."/>
            <person name="Park H.-J."/>
            <person name="Ramirez L."/>
            <person name="Alfaro M."/>
            <person name="Sun H."/>
            <person name="Tritt A."/>
            <person name="Yoshinaga Y."/>
            <person name="Zwiers L.-H."/>
            <person name="Turgeon B."/>
            <person name="Goodwin S."/>
            <person name="Spatafora J."/>
            <person name="Crous P."/>
            <person name="Grigoriev I."/>
        </authorList>
    </citation>
    <scope>NUCLEOTIDE SEQUENCE</scope>
    <source>
        <strain evidence="4">SCOH1-5</strain>
    </source>
</reference>
<dbReference type="OrthoDB" id="414243at2759"/>
<evidence type="ECO:0000313" key="4">
    <source>
        <dbReference type="EMBL" id="KAF2213765.1"/>
    </source>
</evidence>
<feature type="region of interest" description="Disordered" evidence="1">
    <location>
        <begin position="20"/>
        <end position="41"/>
    </location>
</feature>